<dbReference type="PATRIC" id="fig|1284240.4.peg.5264"/>
<dbReference type="EMBL" id="AOHO01000068">
    <property type="protein sequence ID" value="EME55007.1"/>
    <property type="molecule type" value="Genomic_DNA"/>
</dbReference>
<feature type="binding site" evidence="10">
    <location>
        <position position="198"/>
    </location>
    <ligand>
        <name>Zn(2+)</name>
        <dbReference type="ChEBI" id="CHEBI:29105"/>
    </ligand>
</feature>
<sequence>MSARELVAVVLSGGMDSTTVAAHYHHDGHPLLMITVDYGQRHRKEIDSAAAVARHYSAEHVVVDLRSVGSALTGSALTDDTVAVPDGHYAEATMKATIVPNRNAILANVAVGIALSHRAAVLALGTHAGDHFIYPDCRPAFIDALSTLVEVANEGMNPPRVEAPFLRWSKSDIARHGTMLGAPMELTWSCYKGGDRHCGVCGTCYERREAFRDADVPDPTAYLDNTTEFPAPAAL</sequence>
<evidence type="ECO:0000313" key="12">
    <source>
        <dbReference type="Proteomes" id="UP000054226"/>
    </source>
</evidence>
<protein>
    <recommendedName>
        <fullName evidence="8 10">7-cyano-7-deazaguanine synthase</fullName>
        <ecNumber evidence="8 10">6.3.4.20</ecNumber>
    </recommendedName>
    <alternativeName>
        <fullName evidence="10">7-cyano-7-carbaguanine synthase</fullName>
    </alternativeName>
    <alternativeName>
        <fullName evidence="10">PreQ(0) synthase</fullName>
    </alternativeName>
    <alternativeName>
        <fullName evidence="10">Queuosine biosynthesis protein QueC</fullName>
    </alternativeName>
</protein>
<evidence type="ECO:0000256" key="2">
    <source>
        <dbReference type="ARBA" id="ARBA00022598"/>
    </source>
</evidence>
<dbReference type="CDD" id="cd01995">
    <property type="entry name" value="QueC-like"/>
    <property type="match status" value="1"/>
</dbReference>
<evidence type="ECO:0000256" key="1">
    <source>
        <dbReference type="ARBA" id="ARBA00005061"/>
    </source>
</evidence>
<dbReference type="PANTHER" id="PTHR42914">
    <property type="entry name" value="7-CYANO-7-DEAZAGUANINE SYNTHASE"/>
    <property type="match status" value="1"/>
</dbReference>
<dbReference type="SUPFAM" id="SSF52402">
    <property type="entry name" value="Adenine nucleotide alpha hydrolases-like"/>
    <property type="match status" value="1"/>
</dbReference>
<proteinExistence type="inferred from homology"/>
<gene>
    <name evidence="10" type="primary">queC</name>
    <name evidence="11" type="ORF">H074_25902</name>
</gene>
<comment type="caution">
    <text evidence="11">The sequence shown here is derived from an EMBL/GenBank/DDBJ whole genome shotgun (WGS) entry which is preliminary data.</text>
</comment>
<evidence type="ECO:0000256" key="10">
    <source>
        <dbReference type="HAMAP-Rule" id="MF_01633"/>
    </source>
</evidence>
<comment type="catalytic activity">
    <reaction evidence="9 10">
        <text>7-carboxy-7-carbaguanine + NH4(+) + 2 ATP = 7-cyano-7-carbaguanine + 2 AMP + 2 diphosphate + 2 H(+)</text>
        <dbReference type="Rhea" id="RHEA:27982"/>
        <dbReference type="ChEBI" id="CHEBI:15378"/>
        <dbReference type="ChEBI" id="CHEBI:28938"/>
        <dbReference type="ChEBI" id="CHEBI:30616"/>
        <dbReference type="ChEBI" id="CHEBI:33019"/>
        <dbReference type="ChEBI" id="CHEBI:45075"/>
        <dbReference type="ChEBI" id="CHEBI:61036"/>
        <dbReference type="ChEBI" id="CHEBI:456215"/>
        <dbReference type="EC" id="6.3.4.20"/>
    </reaction>
</comment>
<keyword evidence="4 10" id="KW-0547">Nucleotide-binding</keyword>
<evidence type="ECO:0000256" key="3">
    <source>
        <dbReference type="ARBA" id="ARBA00022723"/>
    </source>
</evidence>
<evidence type="ECO:0000313" key="11">
    <source>
        <dbReference type="EMBL" id="EME55007.1"/>
    </source>
</evidence>
<evidence type="ECO:0000256" key="5">
    <source>
        <dbReference type="ARBA" id="ARBA00022833"/>
    </source>
</evidence>
<dbReference type="EC" id="6.3.4.20" evidence="8 10"/>
<evidence type="ECO:0000256" key="4">
    <source>
        <dbReference type="ARBA" id="ARBA00022741"/>
    </source>
</evidence>
<feature type="binding site" evidence="10">
    <location>
        <begin position="11"/>
        <end position="21"/>
    </location>
    <ligand>
        <name>ATP</name>
        <dbReference type="ChEBI" id="CHEBI:30616"/>
    </ligand>
</feature>
<reference evidence="11 12" key="1">
    <citation type="journal article" date="2013" name="Genome Announc.">
        <title>Draft Genome Sequence of Amycolatopsis decaplanina Strain DSM 44594T.</title>
        <authorList>
            <person name="Kaur N."/>
            <person name="Kumar S."/>
            <person name="Bala M."/>
            <person name="Raghava G.P."/>
            <person name="Mayilraj S."/>
        </authorList>
    </citation>
    <scope>NUCLEOTIDE SEQUENCE [LARGE SCALE GENOMIC DNA]</scope>
    <source>
        <strain evidence="11 12">DSM 44594</strain>
    </source>
</reference>
<dbReference type="InterPro" id="IPR014729">
    <property type="entry name" value="Rossmann-like_a/b/a_fold"/>
</dbReference>
<dbReference type="Proteomes" id="UP000054226">
    <property type="component" value="Unassembled WGS sequence"/>
</dbReference>
<feature type="binding site" evidence="10">
    <location>
        <position position="201"/>
    </location>
    <ligand>
        <name>Zn(2+)</name>
        <dbReference type="ChEBI" id="CHEBI:29105"/>
    </ligand>
</feature>
<organism evidence="11 12">
    <name type="scientific">Amycolatopsis decaplanina DSM 44594</name>
    <dbReference type="NCBI Taxonomy" id="1284240"/>
    <lineage>
        <taxon>Bacteria</taxon>
        <taxon>Bacillati</taxon>
        <taxon>Actinomycetota</taxon>
        <taxon>Actinomycetes</taxon>
        <taxon>Pseudonocardiales</taxon>
        <taxon>Pseudonocardiaceae</taxon>
        <taxon>Amycolatopsis</taxon>
    </lineage>
</organism>
<keyword evidence="3 10" id="KW-0479">Metal-binding</keyword>
<comment type="pathway">
    <text evidence="1 10">Purine metabolism; 7-cyano-7-deazaguanine biosynthesis.</text>
</comment>
<dbReference type="GO" id="GO:0008616">
    <property type="term" value="P:tRNA queuosine(34) biosynthetic process"/>
    <property type="evidence" value="ECO:0007669"/>
    <property type="project" value="UniProtKB-UniRule"/>
</dbReference>
<name>M2YJW3_9PSEU</name>
<evidence type="ECO:0000256" key="6">
    <source>
        <dbReference type="ARBA" id="ARBA00022840"/>
    </source>
</evidence>
<dbReference type="PIRSF" id="PIRSF006293">
    <property type="entry name" value="ExsB"/>
    <property type="match status" value="1"/>
</dbReference>
<dbReference type="RefSeq" id="WP_007033005.1">
    <property type="nucleotide sequence ID" value="NZ_AOHO01000068.1"/>
</dbReference>
<comment type="function">
    <text evidence="10">Catalyzes the ATP-dependent conversion of 7-carboxy-7-deazaguanine (CDG) to 7-cyano-7-deazaguanine (preQ(0)).</text>
</comment>
<dbReference type="InterPro" id="IPR018317">
    <property type="entry name" value="QueC"/>
</dbReference>
<feature type="binding site" evidence="10">
    <location>
        <position position="204"/>
    </location>
    <ligand>
        <name>Zn(2+)</name>
        <dbReference type="ChEBI" id="CHEBI:29105"/>
    </ligand>
</feature>
<dbReference type="AlphaFoldDB" id="M2YJW3"/>
<dbReference type="GO" id="GO:0016879">
    <property type="term" value="F:ligase activity, forming carbon-nitrogen bonds"/>
    <property type="evidence" value="ECO:0007669"/>
    <property type="project" value="UniProtKB-UniRule"/>
</dbReference>
<dbReference type="GO" id="GO:0008270">
    <property type="term" value="F:zinc ion binding"/>
    <property type="evidence" value="ECO:0007669"/>
    <property type="project" value="UniProtKB-UniRule"/>
</dbReference>
<dbReference type="GO" id="GO:0005524">
    <property type="term" value="F:ATP binding"/>
    <property type="evidence" value="ECO:0007669"/>
    <property type="project" value="UniProtKB-UniRule"/>
</dbReference>
<keyword evidence="12" id="KW-1185">Reference proteome</keyword>
<dbReference type="OrthoDB" id="9789567at2"/>
<evidence type="ECO:0000256" key="7">
    <source>
        <dbReference type="ARBA" id="ARBA00037993"/>
    </source>
</evidence>
<keyword evidence="10" id="KW-0671">Queuosine biosynthesis</keyword>
<keyword evidence="6 10" id="KW-0067">ATP-binding</keyword>
<keyword evidence="2 10" id="KW-0436">Ligase</keyword>
<dbReference type="Pfam" id="PF06508">
    <property type="entry name" value="QueC"/>
    <property type="match status" value="1"/>
</dbReference>
<comment type="cofactor">
    <cofactor evidence="10">
        <name>Zn(2+)</name>
        <dbReference type="ChEBI" id="CHEBI:29105"/>
    </cofactor>
    <text evidence="10">Binds 1 zinc ion per subunit.</text>
</comment>
<feature type="binding site" evidence="10">
    <location>
        <position position="190"/>
    </location>
    <ligand>
        <name>Zn(2+)</name>
        <dbReference type="ChEBI" id="CHEBI:29105"/>
    </ligand>
</feature>
<evidence type="ECO:0000256" key="9">
    <source>
        <dbReference type="ARBA" id="ARBA00047890"/>
    </source>
</evidence>
<evidence type="ECO:0000256" key="8">
    <source>
        <dbReference type="ARBA" id="ARBA00039149"/>
    </source>
</evidence>
<dbReference type="UniPathway" id="UPA00391"/>
<dbReference type="HAMAP" id="MF_01633">
    <property type="entry name" value="QueC"/>
    <property type="match status" value="1"/>
</dbReference>
<accession>M2YJW3</accession>
<dbReference type="NCBIfam" id="TIGR00364">
    <property type="entry name" value="7-cyano-7-deazaguanine synthase QueC"/>
    <property type="match status" value="1"/>
</dbReference>
<comment type="similarity">
    <text evidence="7 10">Belongs to the QueC family.</text>
</comment>
<dbReference type="Gene3D" id="3.40.50.620">
    <property type="entry name" value="HUPs"/>
    <property type="match status" value="1"/>
</dbReference>
<dbReference type="PANTHER" id="PTHR42914:SF1">
    <property type="entry name" value="7-CYANO-7-DEAZAGUANINE SYNTHASE"/>
    <property type="match status" value="1"/>
</dbReference>
<keyword evidence="5 10" id="KW-0862">Zinc</keyword>